<feature type="region of interest" description="Disordered" evidence="1">
    <location>
        <begin position="23"/>
        <end position="63"/>
    </location>
</feature>
<accession>A0A3N4IZR9</accession>
<dbReference type="EMBL" id="ML120532">
    <property type="protein sequence ID" value="RPA90288.1"/>
    <property type="molecule type" value="Genomic_DNA"/>
</dbReference>
<proteinExistence type="predicted"/>
<dbReference type="AlphaFoldDB" id="A0A3N4IZR9"/>
<dbReference type="Proteomes" id="UP000276215">
    <property type="component" value="Unassembled WGS sequence"/>
</dbReference>
<sequence length="195" mass="21616">MSTVSSTPTTPGPLEHQSTVITAHTTDRGLSNPDFSSSIPQSMTMRDKPIIPAPTHISADHPASEQATVALPQPHLPFPYLSSFPLLPIPVGDTVKMTDVKLIEFSGHRSESVDQFLRCFELAFRSEEKKGGLSANLEAGLSEYKAFQILRNLKPRSEAARLAHRLPSNTTWDFDELCTVLQARFENSDEIEDER</sequence>
<keyword evidence="3" id="KW-1185">Reference proteome</keyword>
<gene>
    <name evidence="2" type="ORF">L873DRAFT_1795590</name>
</gene>
<evidence type="ECO:0000313" key="3">
    <source>
        <dbReference type="Proteomes" id="UP000276215"/>
    </source>
</evidence>
<protein>
    <submittedName>
        <fullName evidence="2">Uncharacterized protein</fullName>
    </submittedName>
</protein>
<reference evidence="2 3" key="1">
    <citation type="journal article" date="2018" name="Nat. Ecol. Evol.">
        <title>Pezizomycetes genomes reveal the molecular basis of ectomycorrhizal truffle lifestyle.</title>
        <authorList>
            <person name="Murat C."/>
            <person name="Payen T."/>
            <person name="Noel B."/>
            <person name="Kuo A."/>
            <person name="Morin E."/>
            <person name="Chen J."/>
            <person name="Kohler A."/>
            <person name="Krizsan K."/>
            <person name="Balestrini R."/>
            <person name="Da Silva C."/>
            <person name="Montanini B."/>
            <person name="Hainaut M."/>
            <person name="Levati E."/>
            <person name="Barry K.W."/>
            <person name="Belfiori B."/>
            <person name="Cichocki N."/>
            <person name="Clum A."/>
            <person name="Dockter R.B."/>
            <person name="Fauchery L."/>
            <person name="Guy J."/>
            <person name="Iotti M."/>
            <person name="Le Tacon F."/>
            <person name="Lindquist E.A."/>
            <person name="Lipzen A."/>
            <person name="Malagnac F."/>
            <person name="Mello A."/>
            <person name="Molinier V."/>
            <person name="Miyauchi S."/>
            <person name="Poulain J."/>
            <person name="Riccioni C."/>
            <person name="Rubini A."/>
            <person name="Sitrit Y."/>
            <person name="Splivallo R."/>
            <person name="Traeger S."/>
            <person name="Wang M."/>
            <person name="Zifcakova L."/>
            <person name="Wipf D."/>
            <person name="Zambonelli A."/>
            <person name="Paolocci F."/>
            <person name="Nowrousian M."/>
            <person name="Ottonello S."/>
            <person name="Baldrian P."/>
            <person name="Spatafora J.W."/>
            <person name="Henrissat B."/>
            <person name="Nagy L.G."/>
            <person name="Aury J.M."/>
            <person name="Wincker P."/>
            <person name="Grigoriev I.V."/>
            <person name="Bonfante P."/>
            <person name="Martin F.M."/>
        </authorList>
    </citation>
    <scope>NUCLEOTIDE SEQUENCE [LARGE SCALE GENOMIC DNA]</scope>
    <source>
        <strain evidence="2 3">120613-1</strain>
    </source>
</reference>
<evidence type="ECO:0000256" key="1">
    <source>
        <dbReference type="SAM" id="MobiDB-lite"/>
    </source>
</evidence>
<feature type="compositionally biased region" description="Polar residues" evidence="1">
    <location>
        <begin position="33"/>
        <end position="44"/>
    </location>
</feature>
<name>A0A3N4IZR9_9PEZI</name>
<evidence type="ECO:0000313" key="2">
    <source>
        <dbReference type="EMBL" id="RPA90288.1"/>
    </source>
</evidence>
<organism evidence="2 3">
    <name type="scientific">Choiromyces venosus 120613-1</name>
    <dbReference type="NCBI Taxonomy" id="1336337"/>
    <lineage>
        <taxon>Eukaryota</taxon>
        <taxon>Fungi</taxon>
        <taxon>Dikarya</taxon>
        <taxon>Ascomycota</taxon>
        <taxon>Pezizomycotina</taxon>
        <taxon>Pezizomycetes</taxon>
        <taxon>Pezizales</taxon>
        <taxon>Tuberaceae</taxon>
        <taxon>Choiromyces</taxon>
    </lineage>
</organism>